<gene>
    <name evidence="3" type="ORF">G5V65_12975</name>
</gene>
<dbReference type="PRINTS" id="PR00111">
    <property type="entry name" value="ABHYDROLASE"/>
</dbReference>
<reference evidence="3 4" key="1">
    <citation type="submission" date="2020-02" db="EMBL/GenBank/DDBJ databases">
        <title>Rhodobacter translucens sp. nov., a novel bacterium isolated from activated sludge.</title>
        <authorList>
            <person name="Liu J."/>
        </authorList>
    </citation>
    <scope>NUCLEOTIDE SEQUENCE [LARGE SCALE GENOMIC DNA]</scope>
    <source>
        <strain evidence="3 4">HX-7-19</strain>
    </source>
</reference>
<dbReference type="GO" id="GO:0016787">
    <property type="term" value="F:hydrolase activity"/>
    <property type="evidence" value="ECO:0007669"/>
    <property type="project" value="UniProtKB-KW"/>
</dbReference>
<evidence type="ECO:0000313" key="4">
    <source>
        <dbReference type="Proteomes" id="UP000474758"/>
    </source>
</evidence>
<organism evidence="3 4">
    <name type="scientific">Paragemmobacter kunshanensis</name>
    <dbReference type="NCBI Taxonomy" id="2583234"/>
    <lineage>
        <taxon>Bacteria</taxon>
        <taxon>Pseudomonadati</taxon>
        <taxon>Pseudomonadota</taxon>
        <taxon>Alphaproteobacteria</taxon>
        <taxon>Rhodobacterales</taxon>
        <taxon>Paracoccaceae</taxon>
        <taxon>Paragemmobacter</taxon>
    </lineage>
</organism>
<dbReference type="Gene3D" id="3.40.50.1820">
    <property type="entry name" value="alpha/beta hydrolase"/>
    <property type="match status" value="1"/>
</dbReference>
<dbReference type="InterPro" id="IPR000073">
    <property type="entry name" value="AB_hydrolase_1"/>
</dbReference>
<sequence length="267" mass="29635">MLKLIHHPATRPATDADSVAAPPLVIAHGLFGSGRNWGVIARRLADIRDVWAVDMRNHGESPRAARHRYPDLAADLAEVIAHIGAPADLLGHSMGGKAAMQLALTEPDLIRRLIVADIAPVAYAHDQTRHIDAMRALDLANLTTRAEADHRLSALIEDPGLRAFFLQSLDLKAEGGPRWRLNLDVLEGEMPHIVGWPGTEGRFDHPTLFLTGAQSHYVRPEHRDTIRHHFPAARFARIPDAGHWLHAEKPREFEETVRVFLTAPDRA</sequence>
<keyword evidence="1 3" id="KW-0378">Hydrolase</keyword>
<dbReference type="Proteomes" id="UP000474758">
    <property type="component" value="Unassembled WGS sequence"/>
</dbReference>
<accession>A0A6M1UAA8</accession>
<dbReference type="PANTHER" id="PTHR46118:SF4">
    <property type="entry name" value="PROTEIN ABHD11"/>
    <property type="match status" value="1"/>
</dbReference>
<dbReference type="EMBL" id="JAALFE010000012">
    <property type="protein sequence ID" value="NGQ91811.1"/>
    <property type="molecule type" value="Genomic_DNA"/>
</dbReference>
<keyword evidence="4" id="KW-1185">Reference proteome</keyword>
<feature type="domain" description="AB hydrolase-1" evidence="2">
    <location>
        <begin position="22"/>
        <end position="250"/>
    </location>
</feature>
<dbReference type="PANTHER" id="PTHR46118">
    <property type="entry name" value="PROTEIN ABHD11"/>
    <property type="match status" value="1"/>
</dbReference>
<dbReference type="AlphaFoldDB" id="A0A6M1UAA8"/>
<comment type="caution">
    <text evidence="3">The sequence shown here is derived from an EMBL/GenBank/DDBJ whole genome shotgun (WGS) entry which is preliminary data.</text>
</comment>
<dbReference type="Pfam" id="PF00561">
    <property type="entry name" value="Abhydrolase_1"/>
    <property type="match status" value="1"/>
</dbReference>
<evidence type="ECO:0000313" key="3">
    <source>
        <dbReference type="EMBL" id="NGQ91811.1"/>
    </source>
</evidence>
<protein>
    <submittedName>
        <fullName evidence="3">Alpha/beta fold hydrolase</fullName>
    </submittedName>
</protein>
<evidence type="ECO:0000256" key="1">
    <source>
        <dbReference type="ARBA" id="ARBA00022801"/>
    </source>
</evidence>
<dbReference type="RefSeq" id="WP_165050771.1">
    <property type="nucleotide sequence ID" value="NZ_JAALFE010000012.1"/>
</dbReference>
<dbReference type="SUPFAM" id="SSF53474">
    <property type="entry name" value="alpha/beta-Hydrolases"/>
    <property type="match status" value="1"/>
</dbReference>
<proteinExistence type="predicted"/>
<dbReference type="InterPro" id="IPR029058">
    <property type="entry name" value="AB_hydrolase_fold"/>
</dbReference>
<name>A0A6M1UAA8_9RHOB</name>
<evidence type="ECO:0000259" key="2">
    <source>
        <dbReference type="Pfam" id="PF00561"/>
    </source>
</evidence>